<dbReference type="AlphaFoldDB" id="B7K109"/>
<dbReference type="EMBL" id="CP001287">
    <property type="protein sequence ID" value="ACK65150.1"/>
    <property type="molecule type" value="Genomic_DNA"/>
</dbReference>
<dbReference type="RefSeq" id="WP_012594425.1">
    <property type="nucleotide sequence ID" value="NC_011726.1"/>
</dbReference>
<dbReference type="Pfam" id="PF01724">
    <property type="entry name" value="DUF29"/>
    <property type="match status" value="1"/>
</dbReference>
<name>B7K109_RIPO1</name>
<dbReference type="Gene3D" id="1.20.1220.20">
    <property type="entry name" value="Uncharcterised protein PF01724"/>
    <property type="match status" value="1"/>
</dbReference>
<sequence>MTVQPLSWQKLYETEYDQWLAATVSCLKTRQLEQLDFDNLIEELKEWFPPV</sequence>
<evidence type="ECO:0008006" key="3">
    <source>
        <dbReference type="Google" id="ProtNLM"/>
    </source>
</evidence>
<gene>
    <name evidence="1" type="ordered locus">PCC8801_1076</name>
</gene>
<dbReference type="Proteomes" id="UP000008204">
    <property type="component" value="Chromosome"/>
</dbReference>
<dbReference type="HOGENOM" id="CLU_3097953_0_0_3"/>
<keyword evidence="2" id="KW-1185">Reference proteome</keyword>
<protein>
    <recommendedName>
        <fullName evidence="3">DUF29 domain-containing protein</fullName>
    </recommendedName>
</protein>
<proteinExistence type="predicted"/>
<reference evidence="2" key="1">
    <citation type="journal article" date="2011" name="MBio">
        <title>Novel metabolic attributes of the genus Cyanothece, comprising a group of unicellular nitrogen-fixing Cyanobacteria.</title>
        <authorList>
            <person name="Bandyopadhyay A."/>
            <person name="Elvitigala T."/>
            <person name="Welsh E."/>
            <person name="Stockel J."/>
            <person name="Liberton M."/>
            <person name="Min H."/>
            <person name="Sherman L.A."/>
            <person name="Pakrasi H.B."/>
        </authorList>
    </citation>
    <scope>NUCLEOTIDE SEQUENCE [LARGE SCALE GENOMIC DNA]</scope>
    <source>
        <strain evidence="2">PCC 8801</strain>
    </source>
</reference>
<evidence type="ECO:0000313" key="1">
    <source>
        <dbReference type="EMBL" id="ACK65150.1"/>
    </source>
</evidence>
<accession>B7K109</accession>
<evidence type="ECO:0000313" key="2">
    <source>
        <dbReference type="Proteomes" id="UP000008204"/>
    </source>
</evidence>
<organism evidence="1 2">
    <name type="scientific">Rippkaea orientalis (strain PCC 8801 / RF-1)</name>
    <name type="common">Cyanothece sp. (strain PCC 8801)</name>
    <dbReference type="NCBI Taxonomy" id="41431"/>
    <lineage>
        <taxon>Bacteria</taxon>
        <taxon>Bacillati</taxon>
        <taxon>Cyanobacteriota</taxon>
        <taxon>Cyanophyceae</taxon>
        <taxon>Oscillatoriophycideae</taxon>
        <taxon>Chroococcales</taxon>
        <taxon>Aphanothecaceae</taxon>
        <taxon>Rippkaea</taxon>
        <taxon>Rippkaea orientalis</taxon>
    </lineage>
</organism>
<dbReference type="KEGG" id="cyp:PCC8801_1076"/>